<protein>
    <recommendedName>
        <fullName evidence="11">Holo-[acyl-carrier-protein] synthase</fullName>
        <shortName evidence="11">Holo-ACP synthase</shortName>
        <ecNumber evidence="11">2.7.8.7</ecNumber>
    </recommendedName>
    <alternativeName>
        <fullName evidence="11">4'-phosphopantetheinyl transferase AcpS</fullName>
    </alternativeName>
</protein>
<dbReference type="NCBIfam" id="TIGR00556">
    <property type="entry name" value="pantethn_trn"/>
    <property type="match status" value="1"/>
</dbReference>
<evidence type="ECO:0000256" key="9">
    <source>
        <dbReference type="ARBA" id="ARBA00050875"/>
    </source>
</evidence>
<dbReference type="InterPro" id="IPR008278">
    <property type="entry name" value="4-PPantetheinyl_Trfase_dom"/>
</dbReference>
<dbReference type="RefSeq" id="WP_158341299.1">
    <property type="nucleotide sequence ID" value="NZ_CP029161.1"/>
</dbReference>
<evidence type="ECO:0000256" key="6">
    <source>
        <dbReference type="ARBA" id="ARBA00022842"/>
    </source>
</evidence>
<evidence type="ECO:0000313" key="13">
    <source>
        <dbReference type="EMBL" id="AWH90526.1"/>
    </source>
</evidence>
<dbReference type="Proteomes" id="UP000244884">
    <property type="component" value="Chromosome"/>
</dbReference>
<feature type="binding site" evidence="11">
    <location>
        <position position="61"/>
    </location>
    <ligand>
        <name>Mg(2+)</name>
        <dbReference type="ChEBI" id="CHEBI:18420"/>
    </ligand>
</feature>
<evidence type="ECO:0000256" key="11">
    <source>
        <dbReference type="HAMAP-Rule" id="MF_00101"/>
    </source>
</evidence>
<organism evidence="13 14">
    <name type="scientific">Buchnera aphidicola</name>
    <name type="common">Melanaphis sacchari</name>
    <dbReference type="NCBI Taxonomy" id="2173854"/>
    <lineage>
        <taxon>Bacteria</taxon>
        <taxon>Pseudomonadati</taxon>
        <taxon>Pseudomonadota</taxon>
        <taxon>Gammaproteobacteria</taxon>
        <taxon>Enterobacterales</taxon>
        <taxon>Erwiniaceae</taxon>
        <taxon>Buchnera</taxon>
    </lineage>
</organism>
<sequence length="129" mass="14940">MSIIGIGIDIIEIKRIKKIVNYFGNKFAKRILSLKEWKEYISYHNNYDNIKFLAKRFSAKEAASKALGTGINCGIYLNELEIYNNNLGKPELRFLNNSLKKIKKFQCKNIHLSISDQKYYACALVVLEN</sequence>
<comment type="function">
    <text evidence="11">Transfers the 4'-phosphopantetheine moiety from coenzyme A to a Ser of acyl-carrier-protein.</text>
</comment>
<dbReference type="Pfam" id="PF01648">
    <property type="entry name" value="ACPS"/>
    <property type="match status" value="1"/>
</dbReference>
<keyword evidence="5 11" id="KW-0276">Fatty acid metabolism</keyword>
<keyword evidence="1 11" id="KW-0963">Cytoplasm</keyword>
<dbReference type="Gene3D" id="3.90.470.20">
    <property type="entry name" value="4'-phosphopantetheinyl transferase domain"/>
    <property type="match status" value="1"/>
</dbReference>
<keyword evidence="7 11" id="KW-0443">Lipid metabolism</keyword>
<evidence type="ECO:0000313" key="14">
    <source>
        <dbReference type="Proteomes" id="UP000244884"/>
    </source>
</evidence>
<dbReference type="NCBIfam" id="TIGR00516">
    <property type="entry name" value="acpS"/>
    <property type="match status" value="1"/>
</dbReference>
<name>A0A2U8DFE7_9GAMM</name>
<accession>A0A2U8DFE7</accession>
<dbReference type="InterPro" id="IPR002582">
    <property type="entry name" value="ACPS"/>
</dbReference>
<dbReference type="AlphaFoldDB" id="A0A2U8DFE7"/>
<keyword evidence="6 11" id="KW-0460">Magnesium</keyword>
<dbReference type="OrthoDB" id="517356at2"/>
<dbReference type="FunFam" id="3.90.470.20:FF:000001">
    <property type="entry name" value="Holo-[acyl-carrier-protein] synthase"/>
    <property type="match status" value="1"/>
</dbReference>
<evidence type="ECO:0000256" key="5">
    <source>
        <dbReference type="ARBA" id="ARBA00022832"/>
    </source>
</evidence>
<dbReference type="SUPFAM" id="SSF56214">
    <property type="entry name" value="4'-phosphopantetheinyl transferase"/>
    <property type="match status" value="1"/>
</dbReference>
<evidence type="ECO:0000256" key="2">
    <source>
        <dbReference type="ARBA" id="ARBA00022516"/>
    </source>
</evidence>
<dbReference type="InterPro" id="IPR004568">
    <property type="entry name" value="Ppantetheine-prot_Trfase_dom"/>
</dbReference>
<keyword evidence="8 11" id="KW-0275">Fatty acid biosynthesis</keyword>
<comment type="catalytic activity">
    <reaction evidence="9 11">
        <text>apo-[ACP] + CoA = holo-[ACP] + adenosine 3',5'-bisphosphate + H(+)</text>
        <dbReference type="Rhea" id="RHEA:12068"/>
        <dbReference type="Rhea" id="RHEA-COMP:9685"/>
        <dbReference type="Rhea" id="RHEA-COMP:9690"/>
        <dbReference type="ChEBI" id="CHEBI:15378"/>
        <dbReference type="ChEBI" id="CHEBI:29999"/>
        <dbReference type="ChEBI" id="CHEBI:57287"/>
        <dbReference type="ChEBI" id="CHEBI:58343"/>
        <dbReference type="ChEBI" id="CHEBI:64479"/>
        <dbReference type="EC" id="2.7.8.7"/>
    </reaction>
</comment>
<evidence type="ECO:0000256" key="3">
    <source>
        <dbReference type="ARBA" id="ARBA00022679"/>
    </source>
</evidence>
<evidence type="ECO:0000256" key="10">
    <source>
        <dbReference type="ARBA" id="ARBA00054726"/>
    </source>
</evidence>
<dbReference type="GO" id="GO:0005737">
    <property type="term" value="C:cytoplasm"/>
    <property type="evidence" value="ECO:0007669"/>
    <property type="project" value="UniProtKB-SubCell"/>
</dbReference>
<comment type="similarity">
    <text evidence="11">Belongs to the P-Pant transferase superfamily. AcpS family.</text>
</comment>
<evidence type="ECO:0000256" key="1">
    <source>
        <dbReference type="ARBA" id="ARBA00022490"/>
    </source>
</evidence>
<comment type="function">
    <text evidence="10">Transfers the 4'-phosphopantetheine moiety from coenzyme A to the 'Ser-36' of acyl-carrier-protein.</text>
</comment>
<proteinExistence type="inferred from homology"/>
<evidence type="ECO:0000259" key="12">
    <source>
        <dbReference type="Pfam" id="PF01648"/>
    </source>
</evidence>
<dbReference type="EMBL" id="CP029161">
    <property type="protein sequence ID" value="AWH90526.1"/>
    <property type="molecule type" value="Genomic_DNA"/>
</dbReference>
<keyword evidence="2 11" id="KW-0444">Lipid biosynthesis</keyword>
<evidence type="ECO:0000256" key="7">
    <source>
        <dbReference type="ARBA" id="ARBA00023098"/>
    </source>
</evidence>
<dbReference type="HAMAP" id="MF_00101">
    <property type="entry name" value="AcpS"/>
    <property type="match status" value="1"/>
</dbReference>
<gene>
    <name evidence="11 13" type="primary">acpS</name>
    <name evidence="13" type="ORF">DD681_01740</name>
</gene>
<feature type="binding site" evidence="11">
    <location>
        <position position="9"/>
    </location>
    <ligand>
        <name>Mg(2+)</name>
        <dbReference type="ChEBI" id="CHEBI:18420"/>
    </ligand>
</feature>
<dbReference type="EC" id="2.7.8.7" evidence="11"/>
<dbReference type="GO" id="GO:0006633">
    <property type="term" value="P:fatty acid biosynthetic process"/>
    <property type="evidence" value="ECO:0007669"/>
    <property type="project" value="UniProtKB-UniRule"/>
</dbReference>
<evidence type="ECO:0000256" key="4">
    <source>
        <dbReference type="ARBA" id="ARBA00022723"/>
    </source>
</evidence>
<reference evidence="13 14" key="1">
    <citation type="submission" date="2018-04" db="EMBL/GenBank/DDBJ databases">
        <title>Genome sequence of Buchnera aphidicola from Melaphis sacchari.</title>
        <authorList>
            <person name="Geib S.M."/>
            <person name="Palmer N.A."/>
            <person name="Sattler S.E."/>
            <person name="Sarath G."/>
        </authorList>
    </citation>
    <scope>NUCLEOTIDE SEQUENCE [LARGE SCALE GENOMIC DNA]</scope>
    <source>
        <strain evidence="13 14">LSU</strain>
    </source>
</reference>
<comment type="cofactor">
    <cofactor evidence="11">
        <name>Mg(2+)</name>
        <dbReference type="ChEBI" id="CHEBI:18420"/>
    </cofactor>
</comment>
<keyword evidence="4 11" id="KW-0479">Metal-binding</keyword>
<evidence type="ECO:0000256" key="8">
    <source>
        <dbReference type="ARBA" id="ARBA00023160"/>
    </source>
</evidence>
<dbReference type="InterPro" id="IPR037143">
    <property type="entry name" value="4-PPantetheinyl_Trfase_dom_sf"/>
</dbReference>
<dbReference type="GO" id="GO:0000287">
    <property type="term" value="F:magnesium ion binding"/>
    <property type="evidence" value="ECO:0007669"/>
    <property type="project" value="UniProtKB-UniRule"/>
</dbReference>
<dbReference type="GO" id="GO:0008897">
    <property type="term" value="F:holo-[acyl-carrier-protein] synthase activity"/>
    <property type="evidence" value="ECO:0007669"/>
    <property type="project" value="UniProtKB-UniRule"/>
</dbReference>
<comment type="subcellular location">
    <subcellularLocation>
        <location evidence="11">Cytoplasm</location>
    </subcellularLocation>
</comment>
<keyword evidence="3 11" id="KW-0808">Transferase</keyword>
<feature type="domain" description="4'-phosphopantetheinyl transferase" evidence="12">
    <location>
        <begin position="5"/>
        <end position="122"/>
    </location>
</feature>